<evidence type="ECO:0000313" key="3">
    <source>
        <dbReference type="Proteomes" id="UP001465668"/>
    </source>
</evidence>
<comment type="caution">
    <text evidence="2">The sequence shown here is derived from an EMBL/GenBank/DDBJ whole genome shotgun (WGS) entry which is preliminary data.</text>
</comment>
<dbReference type="EMBL" id="JARVKM010000007">
    <property type="protein sequence ID" value="KAK9780349.1"/>
    <property type="molecule type" value="Genomic_DNA"/>
</dbReference>
<organism evidence="2 3">
    <name type="scientific">Seiridium cardinale</name>
    <dbReference type="NCBI Taxonomy" id="138064"/>
    <lineage>
        <taxon>Eukaryota</taxon>
        <taxon>Fungi</taxon>
        <taxon>Dikarya</taxon>
        <taxon>Ascomycota</taxon>
        <taxon>Pezizomycotina</taxon>
        <taxon>Sordariomycetes</taxon>
        <taxon>Xylariomycetidae</taxon>
        <taxon>Amphisphaeriales</taxon>
        <taxon>Sporocadaceae</taxon>
        <taxon>Seiridium</taxon>
    </lineage>
</organism>
<protein>
    <submittedName>
        <fullName evidence="2">Fungal N-terminal domain-containing protein</fullName>
    </submittedName>
</protein>
<accession>A0ABR2Y2P7</accession>
<evidence type="ECO:0000259" key="1">
    <source>
        <dbReference type="Pfam" id="PF25479"/>
    </source>
</evidence>
<proteinExistence type="predicted"/>
<gene>
    <name evidence="2" type="ORF">SCAR479_02986</name>
</gene>
<dbReference type="Pfam" id="PF25479">
    <property type="entry name" value="Vts1"/>
    <property type="match status" value="1"/>
</dbReference>
<dbReference type="InterPro" id="IPR057327">
    <property type="entry name" value="Vts1_dom"/>
</dbReference>
<reference evidence="2 3" key="1">
    <citation type="submission" date="2024-02" db="EMBL/GenBank/DDBJ databases">
        <title>First draft genome assembly of two strains of Seiridium cardinale.</title>
        <authorList>
            <person name="Emiliani G."/>
            <person name="Scali E."/>
        </authorList>
    </citation>
    <scope>NUCLEOTIDE SEQUENCE [LARGE SCALE GENOMIC DNA]</scope>
    <source>
        <strain evidence="2 3">BM-138-000479</strain>
    </source>
</reference>
<sequence>MDPLSITASVTALTAACLKTTKAMGDLCEKFKHAQMTLSAFCSESTVICASLSQIQSLVLTRPDALRSQLRERSELVATFDIAVTGCMVIYAVLDDEVQSIMTLCLGGQLGWFDKAKVLWKEDTMNGLLQQLRGQQHAISLLIQVLQLESLSDIHQLVAQHSLMLERIKSQTRSLRFMNPRVRAPGSIFEDSLDSGSILGTVATDTTFLFDDLIVNSKVYRRVLAQASSQDLRAKEESKGGSDSHTALVVNEEAWIDSLAKAYSRLQADRAPMLIIKAALEDADFEEELSAITQWFKVLSEPERIAALSKLLGMIEYPSTERSKVYIRPITRPQNPRYGVVWESLNDV</sequence>
<keyword evidence="3" id="KW-1185">Reference proteome</keyword>
<dbReference type="Proteomes" id="UP001465668">
    <property type="component" value="Unassembled WGS sequence"/>
</dbReference>
<name>A0ABR2Y2P7_9PEZI</name>
<evidence type="ECO:0000313" key="2">
    <source>
        <dbReference type="EMBL" id="KAK9780349.1"/>
    </source>
</evidence>
<feature type="domain" description="RNA-binding protein vts1-like alpha-helical" evidence="1">
    <location>
        <begin position="289"/>
        <end position="314"/>
    </location>
</feature>